<keyword evidence="4" id="KW-1185">Reference proteome</keyword>
<evidence type="ECO:0000313" key="3">
    <source>
        <dbReference type="EMBL" id="AOS45476.1"/>
    </source>
</evidence>
<dbReference type="CDD" id="cd04692">
    <property type="entry name" value="NUDIX_Hydrolase"/>
    <property type="match status" value="1"/>
</dbReference>
<dbReference type="RefSeq" id="WP_069962619.1">
    <property type="nucleotide sequence ID" value="NZ_CP016094.1"/>
</dbReference>
<dbReference type="PROSITE" id="PS00893">
    <property type="entry name" value="NUDIX_BOX"/>
    <property type="match status" value="1"/>
</dbReference>
<dbReference type="PROSITE" id="PS51462">
    <property type="entry name" value="NUDIX"/>
    <property type="match status" value="1"/>
</dbReference>
<dbReference type="PATRIC" id="fig|1838286.3.peg.2572"/>
<reference evidence="3 4" key="1">
    <citation type="submission" date="2016-06" db="EMBL/GenBank/DDBJ databases">
        <title>Three novel species with peptidoglycan cell walls form the new genus Lacunisphaera gen. nov. in the family Opitutaceae of the verrucomicrobial subdivision 4.</title>
        <authorList>
            <person name="Rast P."/>
            <person name="Gloeckner I."/>
            <person name="Jogler M."/>
            <person name="Boedeker C."/>
            <person name="Jeske O."/>
            <person name="Wiegand S."/>
            <person name="Reinhardt R."/>
            <person name="Schumann P."/>
            <person name="Rohde M."/>
            <person name="Spring S."/>
            <person name="Gloeckner F.O."/>
            <person name="Jogler C."/>
        </authorList>
    </citation>
    <scope>NUCLEOTIDE SEQUENCE [LARGE SCALE GENOMIC DNA]</scope>
    <source>
        <strain evidence="3 4">IG16b</strain>
    </source>
</reference>
<keyword evidence="1 3" id="KW-0378">Hydrolase</keyword>
<dbReference type="Gene3D" id="3.90.79.10">
    <property type="entry name" value="Nucleoside Triphosphate Pyrophosphohydrolase"/>
    <property type="match status" value="1"/>
</dbReference>
<dbReference type="PANTHER" id="PTHR10885">
    <property type="entry name" value="ISOPENTENYL-DIPHOSPHATE DELTA-ISOMERASE"/>
    <property type="match status" value="1"/>
</dbReference>
<dbReference type="Proteomes" id="UP000095228">
    <property type="component" value="Chromosome"/>
</dbReference>
<protein>
    <submittedName>
        <fullName evidence="3">Nudix hydrolase</fullName>
        <ecNumber evidence="3">3.6.1.-</ecNumber>
    </submittedName>
</protein>
<dbReference type="Pfam" id="PF00293">
    <property type="entry name" value="NUDIX"/>
    <property type="match status" value="1"/>
</dbReference>
<sequence>MGQNLEELFDVVDEQDRVIGQERRREVHRLGLRHRAVHLLVVNRAGRVFLHQRSRQKDLFPGYWDSSAAGHVGAGEDYDGTAVRELEEELGCRPDQPPRPLFKIEARPETGQEFVWAYLVEAEGPFVLHPDEIERGDWFTKEEIDRWLVERPQEIAPALHYIWPRVRPHLG</sequence>
<dbReference type="OrthoDB" id="9804563at2"/>
<dbReference type="SUPFAM" id="SSF55811">
    <property type="entry name" value="Nudix"/>
    <property type="match status" value="1"/>
</dbReference>
<organism evidence="3 4">
    <name type="scientific">Lacunisphaera limnophila</name>
    <dbReference type="NCBI Taxonomy" id="1838286"/>
    <lineage>
        <taxon>Bacteria</taxon>
        <taxon>Pseudomonadati</taxon>
        <taxon>Verrucomicrobiota</taxon>
        <taxon>Opitutia</taxon>
        <taxon>Opitutales</taxon>
        <taxon>Opitutaceae</taxon>
        <taxon>Lacunisphaera</taxon>
    </lineage>
</organism>
<dbReference type="STRING" id="1838286.Verru16b_02557"/>
<accession>A0A1D8AX72</accession>
<dbReference type="GO" id="GO:0016787">
    <property type="term" value="F:hydrolase activity"/>
    <property type="evidence" value="ECO:0007669"/>
    <property type="project" value="UniProtKB-KW"/>
</dbReference>
<feature type="domain" description="Nudix hydrolase" evidence="2">
    <location>
        <begin position="32"/>
        <end position="161"/>
    </location>
</feature>
<dbReference type="AlphaFoldDB" id="A0A1D8AX72"/>
<dbReference type="InterPro" id="IPR000086">
    <property type="entry name" value="NUDIX_hydrolase_dom"/>
</dbReference>
<evidence type="ECO:0000256" key="1">
    <source>
        <dbReference type="ARBA" id="ARBA00022801"/>
    </source>
</evidence>
<dbReference type="InterPro" id="IPR020084">
    <property type="entry name" value="NUDIX_hydrolase_CS"/>
</dbReference>
<name>A0A1D8AX72_9BACT</name>
<dbReference type="EC" id="3.6.1.-" evidence="3"/>
<gene>
    <name evidence="3" type="ORF">Verru16b_02557</name>
</gene>
<dbReference type="KEGG" id="obg:Verru16b_02557"/>
<dbReference type="PANTHER" id="PTHR10885:SF0">
    <property type="entry name" value="ISOPENTENYL-DIPHOSPHATE DELTA-ISOMERASE"/>
    <property type="match status" value="1"/>
</dbReference>
<evidence type="ECO:0000259" key="2">
    <source>
        <dbReference type="PROSITE" id="PS51462"/>
    </source>
</evidence>
<dbReference type="InterPro" id="IPR015797">
    <property type="entry name" value="NUDIX_hydrolase-like_dom_sf"/>
</dbReference>
<proteinExistence type="predicted"/>
<dbReference type="EMBL" id="CP016094">
    <property type="protein sequence ID" value="AOS45476.1"/>
    <property type="molecule type" value="Genomic_DNA"/>
</dbReference>
<evidence type="ECO:0000313" key="4">
    <source>
        <dbReference type="Proteomes" id="UP000095228"/>
    </source>
</evidence>